<proteinExistence type="predicted"/>
<keyword evidence="2" id="KW-1185">Reference proteome</keyword>
<evidence type="ECO:0000313" key="2">
    <source>
        <dbReference type="Proteomes" id="UP000619293"/>
    </source>
</evidence>
<sequence>MTDATPRHNSAPVPIGDVVPGDPPVPITVWNLAPPHSGETLSNAMGVRLIANYTHISDLIIDLTDGPQLARGIIAAGRRILLQHHATLHHGGEQAALIVTGWPAPDAPAEQFLAECRQRLLPGGCVAAVMATPDPMLYADLVATAREHGLVYLQHIVAATGLGTPTGGLDANRRSLRVHTDILVLAAPREDGRR</sequence>
<organism evidence="1 2">
    <name type="scientific">Catellatospora chokoriensis</name>
    <dbReference type="NCBI Taxonomy" id="310353"/>
    <lineage>
        <taxon>Bacteria</taxon>
        <taxon>Bacillati</taxon>
        <taxon>Actinomycetota</taxon>
        <taxon>Actinomycetes</taxon>
        <taxon>Micromonosporales</taxon>
        <taxon>Micromonosporaceae</taxon>
        <taxon>Catellatospora</taxon>
    </lineage>
</organism>
<dbReference type="Proteomes" id="UP000619293">
    <property type="component" value="Unassembled WGS sequence"/>
</dbReference>
<gene>
    <name evidence="1" type="ORF">Cch02nite_32570</name>
</gene>
<dbReference type="AlphaFoldDB" id="A0A8J3JZC9"/>
<accession>A0A8J3JZC9</accession>
<reference evidence="1 2" key="1">
    <citation type="submission" date="2021-01" db="EMBL/GenBank/DDBJ databases">
        <title>Whole genome shotgun sequence of Catellatospora chokoriensis NBRC 107358.</title>
        <authorList>
            <person name="Komaki H."/>
            <person name="Tamura T."/>
        </authorList>
    </citation>
    <scope>NUCLEOTIDE SEQUENCE [LARGE SCALE GENOMIC DNA]</scope>
    <source>
        <strain evidence="1 2">NBRC 107358</strain>
    </source>
</reference>
<comment type="caution">
    <text evidence="1">The sequence shown here is derived from an EMBL/GenBank/DDBJ whole genome shotgun (WGS) entry which is preliminary data.</text>
</comment>
<dbReference type="RefSeq" id="WP_239120588.1">
    <property type="nucleotide sequence ID" value="NZ_BAAALB010000008.1"/>
</dbReference>
<name>A0A8J3JZC9_9ACTN</name>
<dbReference type="EMBL" id="BONG01000018">
    <property type="protein sequence ID" value="GIF89813.1"/>
    <property type="molecule type" value="Genomic_DNA"/>
</dbReference>
<dbReference type="SUPFAM" id="SSF53335">
    <property type="entry name" value="S-adenosyl-L-methionine-dependent methyltransferases"/>
    <property type="match status" value="1"/>
</dbReference>
<evidence type="ECO:0000313" key="1">
    <source>
        <dbReference type="EMBL" id="GIF89813.1"/>
    </source>
</evidence>
<dbReference type="InterPro" id="IPR029063">
    <property type="entry name" value="SAM-dependent_MTases_sf"/>
</dbReference>
<protein>
    <submittedName>
        <fullName evidence="1">Uncharacterized protein</fullName>
    </submittedName>
</protein>